<sequence length="447" mass="53203">MKIIQSFWSGNQKDINNGYGWFEPKYNWTSWILSCHQLVKHYEQVELYTDDFGFEILINKLQLPYTKVHVVLNELDVYPKDLWAIAKIKVYSLQNEPFIHVDGDVFIWDKFPDDLINANLITQNLEQTTDYYRSMWGQISPKLKYLPEELVPFHNAKTNLCANMGIIGGNDLIFIKEFAKKAFEFVNKNVSIANEINLFNFNIFFEQVLFFELSVLECKKVSFLFDEIWDDNLYVGFGEFHDIPHKRNYLHLLGDFKRNSNICKSMEIYTMKHYPDYYSKLLKMFDTENNHNVRGDYLSSTHVNELLVEFDNEISRNDFAKEKFLLKRDLNNVGLTNLLDTFFRQNQNFWITKLIGFQISMSKKDEMDIAFLEIEEMNSLPRVYEIDEVDEILISELINPVEYFDLVKKMESYLEEEDDQESRTELLEVMNNKIENYIKLKIISIYN</sequence>
<evidence type="ECO:0000313" key="3">
    <source>
        <dbReference type="Proteomes" id="UP000812031"/>
    </source>
</evidence>
<evidence type="ECO:0000259" key="1">
    <source>
        <dbReference type="Pfam" id="PF20508"/>
    </source>
</evidence>
<comment type="caution">
    <text evidence="2">The sequence shown here is derived from an EMBL/GenBank/DDBJ whole genome shotgun (WGS) entry which is preliminary data.</text>
</comment>
<gene>
    <name evidence="2" type="ORF">KZH69_02380</name>
</gene>
<dbReference type="Pfam" id="PF20508">
    <property type="entry name" value="DUF6734"/>
    <property type="match status" value="1"/>
</dbReference>
<reference evidence="2 3" key="1">
    <citation type="submission" date="2021-07" db="EMBL/GenBank/DDBJ databases">
        <title>Flavobacterium sp. nov. isolated from sediment on the Taihu Lake.</title>
        <authorList>
            <person name="Qu J.-H."/>
        </authorList>
    </citation>
    <scope>NUCLEOTIDE SEQUENCE [LARGE SCALE GENOMIC DNA]</scope>
    <source>
        <strain evidence="2 3">NAS39</strain>
    </source>
</reference>
<dbReference type="EMBL" id="JAHWYN010000002">
    <property type="protein sequence ID" value="MBW4359322.1"/>
    <property type="molecule type" value="Genomic_DNA"/>
</dbReference>
<protein>
    <recommendedName>
        <fullName evidence="1">DUF6734 domain-containing protein</fullName>
    </recommendedName>
</protein>
<organism evidence="2 3">
    <name type="scientific">Flavobacterium taihuense</name>
    <dbReference type="NCBI Taxonomy" id="2857508"/>
    <lineage>
        <taxon>Bacteria</taxon>
        <taxon>Pseudomonadati</taxon>
        <taxon>Bacteroidota</taxon>
        <taxon>Flavobacteriia</taxon>
        <taxon>Flavobacteriales</taxon>
        <taxon>Flavobacteriaceae</taxon>
        <taxon>Flavobacterium</taxon>
    </lineage>
</organism>
<feature type="domain" description="DUF6734" evidence="1">
    <location>
        <begin position="1"/>
        <end position="283"/>
    </location>
</feature>
<dbReference type="RefSeq" id="WP_219315860.1">
    <property type="nucleotide sequence ID" value="NZ_JAHWYN010000002.1"/>
</dbReference>
<dbReference type="InterPro" id="IPR046621">
    <property type="entry name" value="DUF6734"/>
</dbReference>
<name>A0ABS6XRM9_9FLAO</name>
<accession>A0ABS6XRM9</accession>
<evidence type="ECO:0000313" key="2">
    <source>
        <dbReference type="EMBL" id="MBW4359322.1"/>
    </source>
</evidence>
<dbReference type="Proteomes" id="UP000812031">
    <property type="component" value="Unassembled WGS sequence"/>
</dbReference>
<proteinExistence type="predicted"/>
<keyword evidence="3" id="KW-1185">Reference proteome</keyword>